<sequence>MVRSMLSYSTLPISFWGYALQTAIYILNDVPSKSVPKTPHELWTGRKPSLQHLRIFGCLAHVLKGKTEKMESRLETCIFVGYPKETKGYYFYSPSDLKVFVSTNAKFLEKDYMNDFVPRRIVLNEMSGDTIPREVTQPNPIISSDPTQDQQPTIPRRSGRVRTQPERYIGLGQSVENLPDDDDPYTYKEAMEDVDSRHWQKAMQSKIESMFDNKVWSLVDLPKGIKPIGCKWVYKRKRGMDGKMETFKARLVAKGYTQKEGIDYEETFFPVAMLKSIRILLSIAASLDLKIWQMDVKTTFLNGSLDESIYMMQPEGFIEKGQVDKVCKLQKSIYGLKQASRSWNIRFDQAVKGFGFIQNPNEPCVYKKIKGDKLVFLILYVDDILLIGNDVGVLTSVKEWLAKQFDMKDLGEASFILGIQVIRDRKNRTIALSQASYIDKILSRFSMHDSKKGAVFTIGGGAVIWRSIKQSCIADSTMEAEYVAACEAAKEDVWLRQFLIDLEVVPSANKHITIYCDNSGAVANSKEPRSHKRGKHIERKYHLLREIVQRGDVTITKIASAENLADRFTKALP</sequence>
<dbReference type="GO" id="GO:0016787">
    <property type="term" value="F:hydrolase activity"/>
    <property type="evidence" value="ECO:0007669"/>
    <property type="project" value="UniProtKB-KW"/>
</dbReference>
<dbReference type="InterPro" id="IPR039537">
    <property type="entry name" value="Retrotran_Ty1/copia-like"/>
</dbReference>
<dbReference type="InterPro" id="IPR043502">
    <property type="entry name" value="DNA/RNA_pol_sf"/>
</dbReference>
<proteinExistence type="predicted"/>
<evidence type="ECO:0008006" key="8">
    <source>
        <dbReference type="Google" id="ProtNLM"/>
    </source>
</evidence>
<gene>
    <name evidence="6" type="ORF">LWI28_016140</name>
</gene>
<dbReference type="InterPro" id="IPR036397">
    <property type="entry name" value="RNaseH_sf"/>
</dbReference>
<dbReference type="SUPFAM" id="SSF53098">
    <property type="entry name" value="Ribonuclease H-like"/>
    <property type="match status" value="1"/>
</dbReference>
<dbReference type="Gene3D" id="3.30.420.10">
    <property type="entry name" value="Ribonuclease H-like superfamily/Ribonuclease H"/>
    <property type="match status" value="1"/>
</dbReference>
<name>A0AAD5P3B5_ACENE</name>
<evidence type="ECO:0000259" key="5">
    <source>
        <dbReference type="Pfam" id="PF25597"/>
    </source>
</evidence>
<keyword evidence="1" id="KW-0479">Metal-binding</keyword>
<protein>
    <recommendedName>
        <fullName evidence="8">Reverse transcriptase Ty1/copia-type domain-containing protein</fullName>
    </recommendedName>
</protein>
<dbReference type="InterPro" id="IPR057670">
    <property type="entry name" value="SH3_retrovirus"/>
</dbReference>
<evidence type="ECO:0000256" key="3">
    <source>
        <dbReference type="SAM" id="MobiDB-lite"/>
    </source>
</evidence>
<keyword evidence="7" id="KW-1185">Reference proteome</keyword>
<dbReference type="GO" id="GO:0003676">
    <property type="term" value="F:nucleic acid binding"/>
    <property type="evidence" value="ECO:0007669"/>
    <property type="project" value="InterPro"/>
</dbReference>
<feature type="domain" description="Reverse transcriptase Ty1/copia-type" evidence="4">
    <location>
        <begin position="213"/>
        <end position="452"/>
    </location>
</feature>
<accession>A0AAD5P3B5</accession>
<evidence type="ECO:0000313" key="7">
    <source>
        <dbReference type="Proteomes" id="UP001064489"/>
    </source>
</evidence>
<evidence type="ECO:0000256" key="1">
    <source>
        <dbReference type="ARBA" id="ARBA00022723"/>
    </source>
</evidence>
<dbReference type="AlphaFoldDB" id="A0AAD5P3B5"/>
<feature type="compositionally biased region" description="Polar residues" evidence="3">
    <location>
        <begin position="136"/>
        <end position="153"/>
    </location>
</feature>
<reference evidence="6 7" key="1">
    <citation type="journal article" date="2022" name="Plant J.">
        <title>Strategies of tolerance reflected in two North American maple genomes.</title>
        <authorList>
            <person name="McEvoy S.L."/>
            <person name="Sezen U.U."/>
            <person name="Trouern-Trend A."/>
            <person name="McMahon S.M."/>
            <person name="Schaberg P.G."/>
            <person name="Yang J."/>
            <person name="Wegrzyn J.L."/>
            <person name="Swenson N.G."/>
        </authorList>
    </citation>
    <scope>NUCLEOTIDE SEQUENCE [LARGE SCALE GENOMIC DNA]</scope>
    <source>
        <strain evidence="6">91603</strain>
    </source>
</reference>
<feature type="region of interest" description="Disordered" evidence="3">
    <location>
        <begin position="135"/>
        <end position="161"/>
    </location>
</feature>
<dbReference type="SUPFAM" id="SSF56672">
    <property type="entry name" value="DNA/RNA polymerases"/>
    <property type="match status" value="1"/>
</dbReference>
<dbReference type="Pfam" id="PF07727">
    <property type="entry name" value="RVT_2"/>
    <property type="match status" value="1"/>
</dbReference>
<comment type="caution">
    <text evidence="6">The sequence shown here is derived from an EMBL/GenBank/DDBJ whole genome shotgun (WGS) entry which is preliminary data.</text>
</comment>
<dbReference type="PANTHER" id="PTHR42648">
    <property type="entry name" value="TRANSPOSASE, PUTATIVE-RELATED"/>
    <property type="match status" value="1"/>
</dbReference>
<dbReference type="InterPro" id="IPR012337">
    <property type="entry name" value="RNaseH-like_sf"/>
</dbReference>
<dbReference type="Pfam" id="PF25597">
    <property type="entry name" value="SH3_retrovirus"/>
    <property type="match status" value="1"/>
</dbReference>
<dbReference type="PANTHER" id="PTHR42648:SF27">
    <property type="entry name" value="RNA-DIRECTED DNA POLYMERASE"/>
    <property type="match status" value="1"/>
</dbReference>
<dbReference type="GO" id="GO:0046872">
    <property type="term" value="F:metal ion binding"/>
    <property type="evidence" value="ECO:0007669"/>
    <property type="project" value="UniProtKB-KW"/>
</dbReference>
<dbReference type="EMBL" id="JAJSOW010000002">
    <property type="protein sequence ID" value="KAI9198453.1"/>
    <property type="molecule type" value="Genomic_DNA"/>
</dbReference>
<feature type="domain" description="Retroviral polymerase SH3-like" evidence="5">
    <location>
        <begin position="58"/>
        <end position="111"/>
    </location>
</feature>
<dbReference type="InterPro" id="IPR013103">
    <property type="entry name" value="RVT_2"/>
</dbReference>
<evidence type="ECO:0000259" key="4">
    <source>
        <dbReference type="Pfam" id="PF07727"/>
    </source>
</evidence>
<evidence type="ECO:0000313" key="6">
    <source>
        <dbReference type="EMBL" id="KAI9198453.1"/>
    </source>
</evidence>
<organism evidence="6 7">
    <name type="scientific">Acer negundo</name>
    <name type="common">Box elder</name>
    <dbReference type="NCBI Taxonomy" id="4023"/>
    <lineage>
        <taxon>Eukaryota</taxon>
        <taxon>Viridiplantae</taxon>
        <taxon>Streptophyta</taxon>
        <taxon>Embryophyta</taxon>
        <taxon>Tracheophyta</taxon>
        <taxon>Spermatophyta</taxon>
        <taxon>Magnoliopsida</taxon>
        <taxon>eudicotyledons</taxon>
        <taxon>Gunneridae</taxon>
        <taxon>Pentapetalae</taxon>
        <taxon>rosids</taxon>
        <taxon>malvids</taxon>
        <taxon>Sapindales</taxon>
        <taxon>Sapindaceae</taxon>
        <taxon>Hippocastanoideae</taxon>
        <taxon>Acereae</taxon>
        <taxon>Acer</taxon>
    </lineage>
</organism>
<dbReference type="Proteomes" id="UP001064489">
    <property type="component" value="Chromosome 13"/>
</dbReference>
<keyword evidence="2" id="KW-0378">Hydrolase</keyword>
<evidence type="ECO:0000256" key="2">
    <source>
        <dbReference type="ARBA" id="ARBA00022801"/>
    </source>
</evidence>
<dbReference type="CDD" id="cd09272">
    <property type="entry name" value="RNase_HI_RT_Ty1"/>
    <property type="match status" value="1"/>
</dbReference>